<organism evidence="7 8">
    <name type="scientific">Halorhodospira halochloris</name>
    <name type="common">Ectothiorhodospira halochloris</name>
    <dbReference type="NCBI Taxonomy" id="1052"/>
    <lineage>
        <taxon>Bacteria</taxon>
        <taxon>Pseudomonadati</taxon>
        <taxon>Pseudomonadota</taxon>
        <taxon>Gammaproteobacteria</taxon>
        <taxon>Chromatiales</taxon>
        <taxon>Ectothiorhodospiraceae</taxon>
        <taxon>Halorhodospira</taxon>
    </lineage>
</organism>
<gene>
    <name evidence="6 7" type="primary">rdgC</name>
    <name evidence="7" type="ORF">HH1059_18020</name>
</gene>
<dbReference type="OrthoDB" id="5290530at2"/>
<evidence type="ECO:0000256" key="3">
    <source>
        <dbReference type="ARBA" id="ARBA00022296"/>
    </source>
</evidence>
<comment type="subcellular location">
    <subcellularLocation>
        <location evidence="1 6">Cytoplasm</location>
        <location evidence="1 6">Nucleoid</location>
    </subcellularLocation>
</comment>
<dbReference type="GO" id="GO:0003690">
    <property type="term" value="F:double-stranded DNA binding"/>
    <property type="evidence" value="ECO:0007669"/>
    <property type="project" value="TreeGrafter"/>
</dbReference>
<dbReference type="GO" id="GO:0000018">
    <property type="term" value="P:regulation of DNA recombination"/>
    <property type="evidence" value="ECO:0007669"/>
    <property type="project" value="TreeGrafter"/>
</dbReference>
<sequence>MWFRNLMLYRLRDRLAYDAEAADQQLAAAAFTPCGSLESSRSGFVPPLGSGAPLVHAGAGCLLFCLQEESKLLPAAVIREALDERVSALEAADQRKVRKRERDRIRDEVVTDLLPRAFSRHKRTWGYIDTQEGFLAIDAGSEKQAEGFLEQLRDAWPELSIIAPQSQDSPATIMTRWLAQQQTPGDIELGEEAVLEDPNSEGCEVRVKRQDLTSGEIRAHIDAGKRVRRLALTWAERMNCVLDSDLSVRRIKFLDVIREQAGDREAQSEAERLDGDFVLMALELRGLFPRLLEWFGGEAQGQ</sequence>
<dbReference type="GO" id="GO:0006310">
    <property type="term" value="P:DNA recombination"/>
    <property type="evidence" value="ECO:0007669"/>
    <property type="project" value="UniProtKB-UniRule"/>
</dbReference>
<keyword evidence="5 6" id="KW-0233">DNA recombination</keyword>
<dbReference type="GO" id="GO:0005737">
    <property type="term" value="C:cytoplasm"/>
    <property type="evidence" value="ECO:0007669"/>
    <property type="project" value="UniProtKB-UniRule"/>
</dbReference>
<dbReference type="AlphaFoldDB" id="A0A0X8XAT7"/>
<comment type="function">
    <text evidence="6">May be involved in recombination.</text>
</comment>
<dbReference type="NCBIfam" id="NF001464">
    <property type="entry name" value="PRK00321.1-5"/>
    <property type="match status" value="1"/>
</dbReference>
<evidence type="ECO:0000256" key="2">
    <source>
        <dbReference type="ARBA" id="ARBA00008657"/>
    </source>
</evidence>
<dbReference type="GO" id="GO:0043590">
    <property type="term" value="C:bacterial nucleoid"/>
    <property type="evidence" value="ECO:0007669"/>
    <property type="project" value="TreeGrafter"/>
</dbReference>
<dbReference type="PANTHER" id="PTHR38103:SF1">
    <property type="entry name" value="RECOMBINATION-ASSOCIATED PROTEIN RDGC"/>
    <property type="match status" value="1"/>
</dbReference>
<evidence type="ECO:0000256" key="4">
    <source>
        <dbReference type="ARBA" id="ARBA00022490"/>
    </source>
</evidence>
<dbReference type="PANTHER" id="PTHR38103">
    <property type="entry name" value="RECOMBINATION-ASSOCIATED PROTEIN RDGC"/>
    <property type="match status" value="1"/>
</dbReference>
<reference evidence="7" key="1">
    <citation type="submission" date="2016-02" db="EMBL/GenBank/DDBJ databases">
        <title>Halorhodospira halochloris DSM-1059 complete genome, version 2.</title>
        <authorList>
            <person name="Tsukatani Y."/>
        </authorList>
    </citation>
    <scope>NUCLEOTIDE SEQUENCE</scope>
    <source>
        <strain evidence="7">DSM 1059</strain>
    </source>
</reference>
<dbReference type="Pfam" id="PF04381">
    <property type="entry name" value="RdgC"/>
    <property type="match status" value="1"/>
</dbReference>
<evidence type="ECO:0000313" key="7">
    <source>
        <dbReference type="EMBL" id="BAU58489.1"/>
    </source>
</evidence>
<dbReference type="KEGG" id="hhk:HH1059_18020"/>
<dbReference type="Proteomes" id="UP000218890">
    <property type="component" value="Chromosome"/>
</dbReference>
<dbReference type="InterPro" id="IPR007476">
    <property type="entry name" value="RdgC"/>
</dbReference>
<evidence type="ECO:0000313" key="8">
    <source>
        <dbReference type="Proteomes" id="UP000218890"/>
    </source>
</evidence>
<keyword evidence="8" id="KW-1185">Reference proteome</keyword>
<name>A0A0X8XAT7_HALHR</name>
<dbReference type="EMBL" id="AP017372">
    <property type="protein sequence ID" value="BAU58489.1"/>
    <property type="molecule type" value="Genomic_DNA"/>
</dbReference>
<proteinExistence type="inferred from homology"/>
<accession>A0A0X8XAT7</accession>
<keyword evidence="4 6" id="KW-0963">Cytoplasm</keyword>
<dbReference type="RefSeq" id="WP_096409845.1">
    <property type="nucleotide sequence ID" value="NZ_AP017372.2"/>
</dbReference>
<evidence type="ECO:0000256" key="6">
    <source>
        <dbReference type="HAMAP-Rule" id="MF_00194"/>
    </source>
</evidence>
<dbReference type="HAMAP" id="MF_00194">
    <property type="entry name" value="RdgC"/>
    <property type="match status" value="1"/>
</dbReference>
<evidence type="ECO:0000256" key="5">
    <source>
        <dbReference type="ARBA" id="ARBA00023172"/>
    </source>
</evidence>
<comment type="similarity">
    <text evidence="2 6">Belongs to the RdgC family.</text>
</comment>
<protein>
    <recommendedName>
        <fullName evidence="3 6">Recombination-associated protein RdgC</fullName>
    </recommendedName>
</protein>
<evidence type="ECO:0000256" key="1">
    <source>
        <dbReference type="ARBA" id="ARBA00004453"/>
    </source>
</evidence>